<evidence type="ECO:0000313" key="5">
    <source>
        <dbReference type="Proteomes" id="UP000642748"/>
    </source>
</evidence>
<dbReference type="InterPro" id="IPR002372">
    <property type="entry name" value="PQQ_rpt_dom"/>
</dbReference>
<keyword evidence="2" id="KW-0472">Membrane</keyword>
<keyword evidence="2" id="KW-0812">Transmembrane</keyword>
<dbReference type="AlphaFoldDB" id="A0A8J3QSZ1"/>
<feature type="region of interest" description="Disordered" evidence="1">
    <location>
        <begin position="1"/>
        <end position="30"/>
    </location>
</feature>
<feature type="transmembrane region" description="Helical" evidence="2">
    <location>
        <begin position="65"/>
        <end position="81"/>
    </location>
</feature>
<name>A0A8J3QSZ1_9ACTN</name>
<evidence type="ECO:0000259" key="3">
    <source>
        <dbReference type="Pfam" id="PF13360"/>
    </source>
</evidence>
<proteinExistence type="predicted"/>
<dbReference type="EMBL" id="BONZ01000043">
    <property type="protein sequence ID" value="GIH16384.1"/>
    <property type="molecule type" value="Genomic_DNA"/>
</dbReference>
<keyword evidence="2" id="KW-1133">Transmembrane helix</keyword>
<evidence type="ECO:0000256" key="1">
    <source>
        <dbReference type="SAM" id="MobiDB-lite"/>
    </source>
</evidence>
<gene>
    <name evidence="4" type="ORF">Raf01_45560</name>
</gene>
<feature type="region of interest" description="Disordered" evidence="1">
    <location>
        <begin position="267"/>
        <end position="307"/>
    </location>
</feature>
<dbReference type="Gene3D" id="2.130.10.10">
    <property type="entry name" value="YVTN repeat-like/Quinoprotein amine dehydrogenase"/>
    <property type="match status" value="2"/>
</dbReference>
<evidence type="ECO:0000256" key="2">
    <source>
        <dbReference type="SAM" id="Phobius"/>
    </source>
</evidence>
<feature type="domain" description="Pyrrolo-quinoline quinone repeat" evidence="3">
    <location>
        <begin position="124"/>
        <end position="311"/>
    </location>
</feature>
<dbReference type="InterPro" id="IPR015943">
    <property type="entry name" value="WD40/YVTN_repeat-like_dom_sf"/>
</dbReference>
<organism evidence="4 5">
    <name type="scientific">Rugosimonospora africana</name>
    <dbReference type="NCBI Taxonomy" id="556532"/>
    <lineage>
        <taxon>Bacteria</taxon>
        <taxon>Bacillati</taxon>
        <taxon>Actinomycetota</taxon>
        <taxon>Actinomycetes</taxon>
        <taxon>Micromonosporales</taxon>
        <taxon>Micromonosporaceae</taxon>
        <taxon>Rugosimonospora</taxon>
    </lineage>
</organism>
<evidence type="ECO:0000313" key="4">
    <source>
        <dbReference type="EMBL" id="GIH16384.1"/>
    </source>
</evidence>
<dbReference type="InterPro" id="IPR011047">
    <property type="entry name" value="Quinoprotein_ADH-like_sf"/>
</dbReference>
<protein>
    <recommendedName>
        <fullName evidence="3">Pyrrolo-quinoline quinone repeat domain-containing protein</fullName>
    </recommendedName>
</protein>
<dbReference type="Pfam" id="PF13360">
    <property type="entry name" value="PQQ_2"/>
    <property type="match status" value="1"/>
</dbReference>
<sequence>MTSANGRPRISDGGPETGQRGKVRFPGSHRETGVSMADDVIIDLDWEPPAPAAGRQAARRPVHRLLVVAIAVLCMAVLGGVEPAPPRIAAVFAVPIDERPAIALTTDTIVVAEAADTSGGRTPRGVVTAYALPSGALRWRSLLPNGVRDLTALPGAGVVLVTSESDGDDAMTVLDVHDGRTLWASGSTVVLDAPPGSTEGLLFDGGSGGTATVRWADLRTGRAVWTRSWSTSADIQFSTNIWPPESTRLLMPAADGTVDLVEERTGKVLASGRLGDTAAPPRHDGQPEGADPTAPPGSAGTSPTESVVAGDRIVVLRPSPLGQPGRLAAFDASTFAPQWTADARPGYLDGACRPMLCLSGDQLTVMDPETGPLWRSGHWQAAARLDDAHLLTFSADNDSAMVDTRTGRVVADLSDWRPVFDRDTGQLRLLLSTTLRPYGGFWLAELGSAGVRPLGFVPAAIFGDCQTAGDLLACDTQRGIVQVWRYRD</sequence>
<keyword evidence="5" id="KW-1185">Reference proteome</keyword>
<accession>A0A8J3QSZ1</accession>
<reference evidence="4" key="1">
    <citation type="submission" date="2021-01" db="EMBL/GenBank/DDBJ databases">
        <title>Whole genome shotgun sequence of Rugosimonospora africana NBRC 104875.</title>
        <authorList>
            <person name="Komaki H."/>
            <person name="Tamura T."/>
        </authorList>
    </citation>
    <scope>NUCLEOTIDE SEQUENCE</scope>
    <source>
        <strain evidence="4">NBRC 104875</strain>
    </source>
</reference>
<comment type="caution">
    <text evidence="4">The sequence shown here is derived from an EMBL/GenBank/DDBJ whole genome shotgun (WGS) entry which is preliminary data.</text>
</comment>
<dbReference type="SUPFAM" id="SSF50998">
    <property type="entry name" value="Quinoprotein alcohol dehydrogenase-like"/>
    <property type="match status" value="1"/>
</dbReference>
<dbReference type="Proteomes" id="UP000642748">
    <property type="component" value="Unassembled WGS sequence"/>
</dbReference>